<feature type="chain" id="PRO_5020034192" description="Secreted protein" evidence="2">
    <location>
        <begin position="20"/>
        <end position="96"/>
    </location>
</feature>
<gene>
    <name evidence="3" type="ORF">EVAR_84284_1</name>
</gene>
<sequence length="96" mass="10823">MTNILFIALILSRWLRPLAEVYFSSNRTACFYLVLELIVETLNKTCELYKTNITNGKETVPATAAPAPPPPGARGRQPDTTRDLYNIIVIYIHTAR</sequence>
<dbReference type="EMBL" id="BGZK01000633">
    <property type="protein sequence ID" value="GBP53799.1"/>
    <property type="molecule type" value="Genomic_DNA"/>
</dbReference>
<organism evidence="3 4">
    <name type="scientific">Eumeta variegata</name>
    <name type="common">Bagworm moth</name>
    <name type="synonym">Eumeta japonica</name>
    <dbReference type="NCBI Taxonomy" id="151549"/>
    <lineage>
        <taxon>Eukaryota</taxon>
        <taxon>Metazoa</taxon>
        <taxon>Ecdysozoa</taxon>
        <taxon>Arthropoda</taxon>
        <taxon>Hexapoda</taxon>
        <taxon>Insecta</taxon>
        <taxon>Pterygota</taxon>
        <taxon>Neoptera</taxon>
        <taxon>Endopterygota</taxon>
        <taxon>Lepidoptera</taxon>
        <taxon>Glossata</taxon>
        <taxon>Ditrysia</taxon>
        <taxon>Tineoidea</taxon>
        <taxon>Psychidae</taxon>
        <taxon>Oiketicinae</taxon>
        <taxon>Eumeta</taxon>
    </lineage>
</organism>
<keyword evidence="4" id="KW-1185">Reference proteome</keyword>
<reference evidence="3 4" key="1">
    <citation type="journal article" date="2019" name="Commun. Biol.">
        <title>The bagworm genome reveals a unique fibroin gene that provides high tensile strength.</title>
        <authorList>
            <person name="Kono N."/>
            <person name="Nakamura H."/>
            <person name="Ohtoshi R."/>
            <person name="Tomita M."/>
            <person name="Numata K."/>
            <person name="Arakawa K."/>
        </authorList>
    </citation>
    <scope>NUCLEOTIDE SEQUENCE [LARGE SCALE GENOMIC DNA]</scope>
</reference>
<comment type="caution">
    <text evidence="3">The sequence shown here is derived from an EMBL/GenBank/DDBJ whole genome shotgun (WGS) entry which is preliminary data.</text>
</comment>
<feature type="region of interest" description="Disordered" evidence="1">
    <location>
        <begin position="59"/>
        <end position="80"/>
    </location>
</feature>
<protein>
    <recommendedName>
        <fullName evidence="5">Secreted protein</fullName>
    </recommendedName>
</protein>
<evidence type="ECO:0008006" key="5">
    <source>
        <dbReference type="Google" id="ProtNLM"/>
    </source>
</evidence>
<name>A0A4C1WUB0_EUMVA</name>
<feature type="signal peptide" evidence="2">
    <location>
        <begin position="1"/>
        <end position="19"/>
    </location>
</feature>
<dbReference type="Proteomes" id="UP000299102">
    <property type="component" value="Unassembled WGS sequence"/>
</dbReference>
<accession>A0A4C1WUB0</accession>
<evidence type="ECO:0000256" key="2">
    <source>
        <dbReference type="SAM" id="SignalP"/>
    </source>
</evidence>
<evidence type="ECO:0000313" key="3">
    <source>
        <dbReference type="EMBL" id="GBP53799.1"/>
    </source>
</evidence>
<evidence type="ECO:0000256" key="1">
    <source>
        <dbReference type="SAM" id="MobiDB-lite"/>
    </source>
</evidence>
<evidence type="ECO:0000313" key="4">
    <source>
        <dbReference type="Proteomes" id="UP000299102"/>
    </source>
</evidence>
<dbReference type="AlphaFoldDB" id="A0A4C1WUB0"/>
<keyword evidence="2" id="KW-0732">Signal</keyword>
<proteinExistence type="predicted"/>